<dbReference type="AlphaFoldDB" id="A0A9J6DMS6"/>
<evidence type="ECO:0000256" key="1">
    <source>
        <dbReference type="SAM" id="MobiDB-lite"/>
    </source>
</evidence>
<protein>
    <submittedName>
        <fullName evidence="2">Uncharacterized protein</fullName>
    </submittedName>
</protein>
<comment type="caution">
    <text evidence="2">The sequence shown here is derived from an EMBL/GenBank/DDBJ whole genome shotgun (WGS) entry which is preliminary data.</text>
</comment>
<gene>
    <name evidence="2" type="ORF">HPB51_012098</name>
</gene>
<reference evidence="2" key="2">
    <citation type="submission" date="2021-09" db="EMBL/GenBank/DDBJ databases">
        <authorList>
            <person name="Jia N."/>
            <person name="Wang J."/>
            <person name="Shi W."/>
            <person name="Du L."/>
            <person name="Sun Y."/>
            <person name="Zhan W."/>
            <person name="Jiang J."/>
            <person name="Wang Q."/>
            <person name="Zhang B."/>
            <person name="Ji P."/>
            <person name="Sakyi L.B."/>
            <person name="Cui X."/>
            <person name="Yuan T."/>
            <person name="Jiang B."/>
            <person name="Yang W."/>
            <person name="Lam T.T.-Y."/>
            <person name="Chang Q."/>
            <person name="Ding S."/>
            <person name="Wang X."/>
            <person name="Zhu J."/>
            <person name="Ruan X."/>
            <person name="Zhao L."/>
            <person name="Wei J."/>
            <person name="Que T."/>
            <person name="Du C."/>
            <person name="Cheng J."/>
            <person name="Dai P."/>
            <person name="Han X."/>
            <person name="Huang E."/>
            <person name="Gao Y."/>
            <person name="Liu J."/>
            <person name="Shao H."/>
            <person name="Ye R."/>
            <person name="Li L."/>
            <person name="Wei W."/>
            <person name="Wang X."/>
            <person name="Wang C."/>
            <person name="Huo Q."/>
            <person name="Li W."/>
            <person name="Guo W."/>
            <person name="Chen H."/>
            <person name="Chen S."/>
            <person name="Zhou L."/>
            <person name="Zhou L."/>
            <person name="Ni X."/>
            <person name="Tian J."/>
            <person name="Zhou Y."/>
            <person name="Sheng Y."/>
            <person name="Liu T."/>
            <person name="Pan Y."/>
            <person name="Xia L."/>
            <person name="Li J."/>
            <person name="Zhao F."/>
            <person name="Cao W."/>
        </authorList>
    </citation>
    <scope>NUCLEOTIDE SEQUENCE</scope>
    <source>
        <strain evidence="2">Rmic-2018</strain>
        <tissue evidence="2">Larvae</tissue>
    </source>
</reference>
<accession>A0A9J6DMS6</accession>
<sequence length="264" mass="29422">MSRVNLSRLYVVYGPSNTRTDKLINTLLGKTHPRRERQKAADGVRDKYAEYARVLQPTFLGETDEMPFNRLNDSLLQHTDDSGGPEGDDVHNHANKSLATTPSYDYLYDKEVQMGPYTSPRPIPIEDASAVAANCCKIISNLINYRTLYKDVIKRIICIEFASDSANYISTGGLAYNIVMPVPPNVAFPREVLAGEHEIFKDLTALFNDDVRINASMTKTDKVRRLLKGIGPVAFNALVVKDPSTVADIVAMCQRLDELESARP</sequence>
<dbReference type="EMBL" id="JABSTU010000008">
    <property type="protein sequence ID" value="KAH8023329.1"/>
    <property type="molecule type" value="Genomic_DNA"/>
</dbReference>
<reference evidence="2" key="1">
    <citation type="journal article" date="2020" name="Cell">
        <title>Large-Scale Comparative Analyses of Tick Genomes Elucidate Their Genetic Diversity and Vector Capacities.</title>
        <authorList>
            <consortium name="Tick Genome and Microbiome Consortium (TIGMIC)"/>
            <person name="Jia N."/>
            <person name="Wang J."/>
            <person name="Shi W."/>
            <person name="Du L."/>
            <person name="Sun Y."/>
            <person name="Zhan W."/>
            <person name="Jiang J.F."/>
            <person name="Wang Q."/>
            <person name="Zhang B."/>
            <person name="Ji P."/>
            <person name="Bell-Sakyi L."/>
            <person name="Cui X.M."/>
            <person name="Yuan T.T."/>
            <person name="Jiang B.G."/>
            <person name="Yang W.F."/>
            <person name="Lam T.T."/>
            <person name="Chang Q.C."/>
            <person name="Ding S.J."/>
            <person name="Wang X.J."/>
            <person name="Zhu J.G."/>
            <person name="Ruan X.D."/>
            <person name="Zhao L."/>
            <person name="Wei J.T."/>
            <person name="Ye R.Z."/>
            <person name="Que T.C."/>
            <person name="Du C.H."/>
            <person name="Zhou Y.H."/>
            <person name="Cheng J.X."/>
            <person name="Dai P.F."/>
            <person name="Guo W.B."/>
            <person name="Han X.H."/>
            <person name="Huang E.J."/>
            <person name="Li L.F."/>
            <person name="Wei W."/>
            <person name="Gao Y.C."/>
            <person name="Liu J.Z."/>
            <person name="Shao H.Z."/>
            <person name="Wang X."/>
            <person name="Wang C.C."/>
            <person name="Yang T.C."/>
            <person name="Huo Q.B."/>
            <person name="Li W."/>
            <person name="Chen H.Y."/>
            <person name="Chen S.E."/>
            <person name="Zhou L.G."/>
            <person name="Ni X.B."/>
            <person name="Tian J.H."/>
            <person name="Sheng Y."/>
            <person name="Liu T."/>
            <person name="Pan Y.S."/>
            <person name="Xia L.Y."/>
            <person name="Li J."/>
            <person name="Zhao F."/>
            <person name="Cao W.C."/>
        </authorList>
    </citation>
    <scope>NUCLEOTIDE SEQUENCE</scope>
    <source>
        <strain evidence="2">Rmic-2018</strain>
    </source>
</reference>
<evidence type="ECO:0000313" key="3">
    <source>
        <dbReference type="Proteomes" id="UP000821866"/>
    </source>
</evidence>
<evidence type="ECO:0000313" key="2">
    <source>
        <dbReference type="EMBL" id="KAH8023329.1"/>
    </source>
</evidence>
<name>A0A9J6DMS6_RHIMP</name>
<keyword evidence="3" id="KW-1185">Reference proteome</keyword>
<dbReference type="Proteomes" id="UP000821866">
    <property type="component" value="Chromosome 6"/>
</dbReference>
<organism evidence="2 3">
    <name type="scientific">Rhipicephalus microplus</name>
    <name type="common">Cattle tick</name>
    <name type="synonym">Boophilus microplus</name>
    <dbReference type="NCBI Taxonomy" id="6941"/>
    <lineage>
        <taxon>Eukaryota</taxon>
        <taxon>Metazoa</taxon>
        <taxon>Ecdysozoa</taxon>
        <taxon>Arthropoda</taxon>
        <taxon>Chelicerata</taxon>
        <taxon>Arachnida</taxon>
        <taxon>Acari</taxon>
        <taxon>Parasitiformes</taxon>
        <taxon>Ixodida</taxon>
        <taxon>Ixodoidea</taxon>
        <taxon>Ixodidae</taxon>
        <taxon>Rhipicephalinae</taxon>
        <taxon>Rhipicephalus</taxon>
        <taxon>Boophilus</taxon>
    </lineage>
</organism>
<feature type="region of interest" description="Disordered" evidence="1">
    <location>
        <begin position="74"/>
        <end position="95"/>
    </location>
</feature>
<proteinExistence type="predicted"/>